<dbReference type="SUPFAM" id="SSF53383">
    <property type="entry name" value="PLP-dependent transferases"/>
    <property type="match status" value="1"/>
</dbReference>
<comment type="similarity">
    <text evidence="5">Belongs to the class-II pyridoxal-phosphate-dependent aminotransferase family. MalY/PatB cystathionine beta-lyase subfamily.</text>
</comment>
<dbReference type="Gene3D" id="3.40.640.10">
    <property type="entry name" value="Type I PLP-dependent aspartate aminotransferase-like (Major domain)"/>
    <property type="match status" value="1"/>
</dbReference>
<reference evidence="8" key="1">
    <citation type="submission" date="2015-03" db="EMBL/GenBank/DDBJ databases">
        <authorList>
            <person name="Nijsse Bart"/>
        </authorList>
    </citation>
    <scope>NUCLEOTIDE SEQUENCE [LARGE SCALE GENOMIC DNA]</scope>
</reference>
<dbReference type="CDD" id="cd00609">
    <property type="entry name" value="AAT_like"/>
    <property type="match status" value="1"/>
</dbReference>
<evidence type="ECO:0000259" key="6">
    <source>
        <dbReference type="Pfam" id="PF00155"/>
    </source>
</evidence>
<evidence type="ECO:0000313" key="8">
    <source>
        <dbReference type="Proteomes" id="UP000049855"/>
    </source>
</evidence>
<dbReference type="InterPro" id="IPR015421">
    <property type="entry name" value="PyrdxlP-dep_Trfase_major"/>
</dbReference>
<keyword evidence="4" id="KW-0456">Lyase</keyword>
<evidence type="ECO:0000256" key="4">
    <source>
        <dbReference type="ARBA" id="ARBA00023239"/>
    </source>
</evidence>
<dbReference type="InterPro" id="IPR027619">
    <property type="entry name" value="C-S_lyase_PatB-like"/>
</dbReference>
<dbReference type="Pfam" id="PF00155">
    <property type="entry name" value="Aminotran_1_2"/>
    <property type="match status" value="1"/>
</dbReference>
<dbReference type="Gene3D" id="3.90.1150.10">
    <property type="entry name" value="Aspartate Aminotransferase, domain 1"/>
    <property type="match status" value="1"/>
</dbReference>
<comment type="cofactor">
    <cofactor evidence="1">
        <name>pyridoxal 5'-phosphate</name>
        <dbReference type="ChEBI" id="CHEBI:597326"/>
    </cofactor>
</comment>
<dbReference type="EC" id="4.4.1.13" evidence="2"/>
<keyword evidence="7" id="KW-0808">Transferase</keyword>
<dbReference type="InterPro" id="IPR004839">
    <property type="entry name" value="Aminotransferase_I/II_large"/>
</dbReference>
<evidence type="ECO:0000256" key="2">
    <source>
        <dbReference type="ARBA" id="ARBA00012224"/>
    </source>
</evidence>
<accession>A0A0U1L257</accession>
<dbReference type="RefSeq" id="WP_021171029.1">
    <property type="nucleotide sequence ID" value="NZ_CTRP01000014.1"/>
</dbReference>
<keyword evidence="8" id="KW-1185">Reference proteome</keyword>
<name>A0A0U1L257_9FIRM</name>
<protein>
    <recommendedName>
        <fullName evidence="2">cysteine-S-conjugate beta-lyase</fullName>
        <ecNumber evidence="2">4.4.1.13</ecNumber>
    </recommendedName>
</protein>
<organism evidence="7 8">
    <name type="scientific">Sporomusa ovata</name>
    <dbReference type="NCBI Taxonomy" id="2378"/>
    <lineage>
        <taxon>Bacteria</taxon>
        <taxon>Bacillati</taxon>
        <taxon>Bacillota</taxon>
        <taxon>Negativicutes</taxon>
        <taxon>Selenomonadales</taxon>
        <taxon>Sporomusaceae</taxon>
        <taxon>Sporomusa</taxon>
    </lineage>
</organism>
<feature type="domain" description="Aminotransferase class I/classII large" evidence="6">
    <location>
        <begin position="30"/>
        <end position="376"/>
    </location>
</feature>
<gene>
    <name evidence="7" type="ORF">SpAn4DRAFT_0230</name>
</gene>
<dbReference type="InterPro" id="IPR015424">
    <property type="entry name" value="PyrdxlP-dep_Trfase"/>
</dbReference>
<evidence type="ECO:0000313" key="7">
    <source>
        <dbReference type="EMBL" id="CQR73768.1"/>
    </source>
</evidence>
<dbReference type="Proteomes" id="UP000049855">
    <property type="component" value="Unassembled WGS sequence"/>
</dbReference>
<evidence type="ECO:0000256" key="5">
    <source>
        <dbReference type="ARBA" id="ARBA00037974"/>
    </source>
</evidence>
<dbReference type="PANTHER" id="PTHR43525">
    <property type="entry name" value="PROTEIN MALY"/>
    <property type="match status" value="1"/>
</dbReference>
<dbReference type="EMBL" id="CTRP01000014">
    <property type="protein sequence ID" value="CQR73768.1"/>
    <property type="molecule type" value="Genomic_DNA"/>
</dbReference>
<keyword evidence="3" id="KW-0663">Pyridoxal phosphate</keyword>
<dbReference type="InterPro" id="IPR015422">
    <property type="entry name" value="PyrdxlP-dep_Trfase_small"/>
</dbReference>
<keyword evidence="7" id="KW-0032">Aminotransferase</keyword>
<proteinExistence type="inferred from homology"/>
<evidence type="ECO:0000256" key="1">
    <source>
        <dbReference type="ARBA" id="ARBA00001933"/>
    </source>
</evidence>
<dbReference type="GO" id="GO:0008483">
    <property type="term" value="F:transaminase activity"/>
    <property type="evidence" value="ECO:0007669"/>
    <property type="project" value="UniProtKB-KW"/>
</dbReference>
<dbReference type="InterPro" id="IPR051798">
    <property type="entry name" value="Class-II_PLP-Dep_Aminotrans"/>
</dbReference>
<dbReference type="AlphaFoldDB" id="A0A0U1L257"/>
<dbReference type="GO" id="GO:0030170">
    <property type="term" value="F:pyridoxal phosphate binding"/>
    <property type="evidence" value="ECO:0007669"/>
    <property type="project" value="InterPro"/>
</dbReference>
<evidence type="ECO:0000256" key="3">
    <source>
        <dbReference type="ARBA" id="ARBA00022898"/>
    </source>
</evidence>
<sequence>MYNFDATISRQGTGCRKWDSLDSVFGRKDILPFWIADMDFATPPGVVEALKEKVEHKVFGYHTRDNSFYKAAIDWEMERHGWGIKQEWLLNTPGVVPSISFAILALTEPGDQIIVQPPIYPPFFACVTKNGRQLIENPLINIDGNYVLDFDDLERKMSPKVKMLLLCSPHNPVGRVWTKEELSRLAEICLRHNVLIISDEIHADLVYSGHKHIPLSFLGSEVAQSTITFLSPSKTFNIAGTYTSFAVIPNEIHRRKFAQLMDALHLDSGNLFGITAAEAAFRTGGPWLDELLAYLESNAEFLVNYVKSNIPSISTTVPQGTYLAWLDFNKSGIHTSELHHFLIHKAGLGLNAGATFGTQGTGFARLNFGCRRTLLAEGLFRLETAMKKFNH</sequence>
<dbReference type="PANTHER" id="PTHR43525:SF1">
    <property type="entry name" value="PROTEIN MALY"/>
    <property type="match status" value="1"/>
</dbReference>
<dbReference type="GO" id="GO:0047804">
    <property type="term" value="F:cysteine-S-conjugate beta-lyase activity"/>
    <property type="evidence" value="ECO:0007669"/>
    <property type="project" value="UniProtKB-EC"/>
</dbReference>
<dbReference type="NCBIfam" id="TIGR04350">
    <property type="entry name" value="C_S_lyase_PatB"/>
    <property type="match status" value="1"/>
</dbReference>